<dbReference type="AlphaFoldDB" id="Q026R8"/>
<dbReference type="HAMAP" id="MF_02087">
    <property type="entry name" value="PLP_homeostasis"/>
    <property type="match status" value="1"/>
</dbReference>
<evidence type="ECO:0000313" key="6">
    <source>
        <dbReference type="EMBL" id="ABJ83001.1"/>
    </source>
</evidence>
<gene>
    <name evidence="6" type="ordered locus">Acid_2011</name>
</gene>
<organism evidence="6">
    <name type="scientific">Solibacter usitatus (strain Ellin6076)</name>
    <dbReference type="NCBI Taxonomy" id="234267"/>
    <lineage>
        <taxon>Bacteria</taxon>
        <taxon>Pseudomonadati</taxon>
        <taxon>Acidobacteriota</taxon>
        <taxon>Terriglobia</taxon>
        <taxon>Bryobacterales</taxon>
        <taxon>Solibacteraceae</taxon>
        <taxon>Candidatus Solibacter</taxon>
    </lineage>
</organism>
<dbReference type="STRING" id="234267.Acid_2011"/>
<sequence length="221" mass="24189">MEGLTERLTAVRLRIERAAEHARRNPAEILLLAVTKIFPASAIREAYDLGLRDFGENYVQEFEGKAPEVAGLPGARFHLIGHLQSNKSSKAAELFHSIQTVDSAKLARRLNESGRPLDVMIEVKLSGEDAKSGVDPAQLPDLIQATRACPNLNLRGLMTMPPWSEDPEAPRAIFRTLRELAAEHGLPGLSMGMSNDLETAIEEGSTCVRVGTALFGRRNKP</sequence>
<proteinExistence type="inferred from homology"/>
<dbReference type="eggNOG" id="COG0325">
    <property type="taxonomic scope" value="Bacteria"/>
</dbReference>
<dbReference type="FunCoup" id="Q026R8">
    <property type="interactions" value="572"/>
</dbReference>
<dbReference type="Gene3D" id="3.20.20.10">
    <property type="entry name" value="Alanine racemase"/>
    <property type="match status" value="1"/>
</dbReference>
<dbReference type="CDD" id="cd00635">
    <property type="entry name" value="PLPDE_III_YBL036c_like"/>
    <property type="match status" value="1"/>
</dbReference>
<dbReference type="FunFam" id="3.20.20.10:FF:000018">
    <property type="entry name" value="Pyridoxal phosphate homeostasis protein"/>
    <property type="match status" value="1"/>
</dbReference>
<dbReference type="GO" id="GO:0030170">
    <property type="term" value="F:pyridoxal phosphate binding"/>
    <property type="evidence" value="ECO:0007669"/>
    <property type="project" value="UniProtKB-UniRule"/>
</dbReference>
<name>Q026R8_SOLUE</name>
<accession>Q026R8</accession>
<comment type="function">
    <text evidence="2">Pyridoxal 5'-phosphate (PLP)-binding protein, which is involved in PLP homeostasis.</text>
</comment>
<dbReference type="NCBIfam" id="TIGR00044">
    <property type="entry name" value="YggS family pyridoxal phosphate-dependent enzyme"/>
    <property type="match status" value="1"/>
</dbReference>
<feature type="modified residue" description="N6-(pyridoxal phosphate)lysine" evidence="2 3">
    <location>
        <position position="36"/>
    </location>
</feature>
<protein>
    <recommendedName>
        <fullName evidence="2">Pyridoxal phosphate homeostasis protein</fullName>
        <shortName evidence="2">PLP homeostasis protein</shortName>
    </recommendedName>
</protein>
<evidence type="ECO:0000259" key="5">
    <source>
        <dbReference type="Pfam" id="PF01168"/>
    </source>
</evidence>
<dbReference type="PIRSF" id="PIRSF004848">
    <property type="entry name" value="YBL036c_PLPDEIII"/>
    <property type="match status" value="1"/>
</dbReference>
<dbReference type="InParanoid" id="Q026R8"/>
<dbReference type="PANTHER" id="PTHR10146">
    <property type="entry name" value="PROLINE SYNTHETASE CO-TRANSCRIBED BACTERIAL HOMOLOG PROTEIN"/>
    <property type="match status" value="1"/>
</dbReference>
<dbReference type="OrthoDB" id="9804072at2"/>
<evidence type="ECO:0000256" key="3">
    <source>
        <dbReference type="PIRSR" id="PIRSR004848-1"/>
    </source>
</evidence>
<dbReference type="Pfam" id="PF01168">
    <property type="entry name" value="Ala_racemase_N"/>
    <property type="match status" value="1"/>
</dbReference>
<dbReference type="InterPro" id="IPR011078">
    <property type="entry name" value="PyrdxlP_homeostasis"/>
</dbReference>
<evidence type="ECO:0000256" key="2">
    <source>
        <dbReference type="HAMAP-Rule" id="MF_02087"/>
    </source>
</evidence>
<dbReference type="InterPro" id="IPR001608">
    <property type="entry name" value="Ala_racemase_N"/>
</dbReference>
<dbReference type="PANTHER" id="PTHR10146:SF14">
    <property type="entry name" value="PYRIDOXAL PHOSPHATE HOMEOSTASIS PROTEIN"/>
    <property type="match status" value="1"/>
</dbReference>
<comment type="similarity">
    <text evidence="2 4">Belongs to the pyridoxal phosphate-binding protein YggS/PROSC family.</text>
</comment>
<dbReference type="KEGG" id="sus:Acid_2011"/>
<dbReference type="InterPro" id="IPR029066">
    <property type="entry name" value="PLP-binding_barrel"/>
</dbReference>
<dbReference type="EMBL" id="CP000473">
    <property type="protein sequence ID" value="ABJ83001.1"/>
    <property type="molecule type" value="Genomic_DNA"/>
</dbReference>
<comment type="cofactor">
    <cofactor evidence="3">
        <name>pyridoxal 5'-phosphate</name>
        <dbReference type="ChEBI" id="CHEBI:597326"/>
    </cofactor>
</comment>
<evidence type="ECO:0000256" key="1">
    <source>
        <dbReference type="ARBA" id="ARBA00022898"/>
    </source>
</evidence>
<dbReference type="HOGENOM" id="CLU_059988_0_1_0"/>
<feature type="domain" description="Alanine racemase N-terminal" evidence="5">
    <location>
        <begin position="8"/>
        <end position="217"/>
    </location>
</feature>
<keyword evidence="1 2" id="KW-0663">Pyridoxal phosphate</keyword>
<dbReference type="SUPFAM" id="SSF51419">
    <property type="entry name" value="PLP-binding barrel"/>
    <property type="match status" value="1"/>
</dbReference>
<evidence type="ECO:0000256" key="4">
    <source>
        <dbReference type="RuleBase" id="RU004514"/>
    </source>
</evidence>
<reference evidence="6" key="1">
    <citation type="submission" date="2006-10" db="EMBL/GenBank/DDBJ databases">
        <title>Complete sequence of Solibacter usitatus Ellin6076.</title>
        <authorList>
            <consortium name="US DOE Joint Genome Institute"/>
            <person name="Copeland A."/>
            <person name="Lucas S."/>
            <person name="Lapidus A."/>
            <person name="Barry K."/>
            <person name="Detter J.C."/>
            <person name="Glavina del Rio T."/>
            <person name="Hammon N."/>
            <person name="Israni S."/>
            <person name="Dalin E."/>
            <person name="Tice H."/>
            <person name="Pitluck S."/>
            <person name="Thompson L.S."/>
            <person name="Brettin T."/>
            <person name="Bruce D."/>
            <person name="Han C."/>
            <person name="Tapia R."/>
            <person name="Gilna P."/>
            <person name="Schmutz J."/>
            <person name="Larimer F."/>
            <person name="Land M."/>
            <person name="Hauser L."/>
            <person name="Kyrpides N."/>
            <person name="Mikhailova N."/>
            <person name="Janssen P.H."/>
            <person name="Kuske C.R."/>
            <person name="Richardson P."/>
        </authorList>
    </citation>
    <scope>NUCLEOTIDE SEQUENCE</scope>
    <source>
        <strain evidence="6">Ellin6076</strain>
    </source>
</reference>